<comment type="caution">
    <text evidence="2">The sequence shown here is derived from an EMBL/GenBank/DDBJ whole genome shotgun (WGS) entry which is preliminary data.</text>
</comment>
<dbReference type="Pfam" id="PF00078">
    <property type="entry name" value="RVT_1"/>
    <property type="match status" value="1"/>
</dbReference>
<dbReference type="SUPFAM" id="SSF56672">
    <property type="entry name" value="DNA/RNA polymerases"/>
    <property type="match status" value="1"/>
</dbReference>
<dbReference type="InterPro" id="IPR000477">
    <property type="entry name" value="RT_dom"/>
</dbReference>
<dbReference type="EMBL" id="MEIP01000028">
    <property type="protein sequence ID" value="PIT44163.1"/>
    <property type="molecule type" value="Genomic_DNA"/>
</dbReference>
<dbReference type="InterPro" id="IPR043128">
    <property type="entry name" value="Rev_trsase/Diguanyl_cyclase"/>
</dbReference>
<dbReference type="CDD" id="cd01646">
    <property type="entry name" value="RT_Bac_retron_I"/>
    <property type="match status" value="1"/>
</dbReference>
<name>A0A2N9XBZ0_9NEIS</name>
<organism evidence="2 3">
    <name type="scientific">Snodgrassella alvi</name>
    <dbReference type="NCBI Taxonomy" id="1196083"/>
    <lineage>
        <taxon>Bacteria</taxon>
        <taxon>Pseudomonadati</taxon>
        <taxon>Pseudomonadota</taxon>
        <taxon>Betaproteobacteria</taxon>
        <taxon>Neisseriales</taxon>
        <taxon>Neisseriaceae</taxon>
        <taxon>Snodgrassella</taxon>
    </lineage>
</organism>
<accession>A0A2N9XBZ0</accession>
<evidence type="ECO:0000313" key="2">
    <source>
        <dbReference type="EMBL" id="PIT44163.1"/>
    </source>
</evidence>
<sequence>MAKEKFFIKKGNYDRVLLTETLPYETPIIFSNEGLYKQLKLAVNNCEKKDSFKKKLLDEYILKERKTTKPFFYQIRKNELEFRRLALLHPYNQNQIKKFYQKYDQLIIYFCTLSPASLRSPKAVASRFYINNPRENKYRTKTQKVTLLDDDIYTKHMLSYFAYHGYTRIYKFYNSKEYFTLERKFPVQMTLDVSKCFDSIYTHSIGWATKSKEFIKSNLNKYNFGDKFDSVLRSGNDNETKGIVIGPEVSRIFAEIIFQEIDVTVINNLRKENLSFDRDYTFRRYVDDVFIFARTEEETKQIYTEYVYILSKFNLQVNEAKTTVSQRPFVSTKTRLIHEAKKILDTYFDKLVEKDNDGGKVLAKIIYPEKFLVSFIAAIKSLCIQNKMKYDDIASYIISVLEGWLYKLTKIHREPEKAECGKYSDTSHQSKRDDKRDIDKNYYNAMSFISEAAFFLYGVAPTVNSSYTLSKIIIHMIDSVAAYIPSFKEAIENQIYHLTCQLFLSKSKRSHIAHGKVVYLELLNIMLAVRKLGNQYQLPESMIEELFWQNKYNDYFSIISILYYIKNDTEYDNLRGIIIKYIQEKLSDISDLKSNSEKIHLFLDTLSCPYISREVRTKWVKTVKKNIHFDANPEQIIDEMESSYWFVNWSEKVDLLNFLVKKKLRQIY</sequence>
<dbReference type="AlphaFoldDB" id="A0A2N9XBZ0"/>
<dbReference type="Proteomes" id="UP000229970">
    <property type="component" value="Unassembled WGS sequence"/>
</dbReference>
<evidence type="ECO:0000259" key="1">
    <source>
        <dbReference type="PROSITE" id="PS50878"/>
    </source>
</evidence>
<dbReference type="NCBIfam" id="NF041748">
    <property type="entry name" value="Drt3b"/>
    <property type="match status" value="1"/>
</dbReference>
<gene>
    <name evidence="2" type="ORF">BHC46_11025</name>
</gene>
<feature type="domain" description="Reverse transcriptase" evidence="1">
    <location>
        <begin position="55"/>
        <end position="336"/>
    </location>
</feature>
<dbReference type="InterPro" id="IPR043502">
    <property type="entry name" value="DNA/RNA_pol_sf"/>
</dbReference>
<evidence type="ECO:0000313" key="3">
    <source>
        <dbReference type="Proteomes" id="UP000229970"/>
    </source>
</evidence>
<reference evidence="2 3" key="1">
    <citation type="journal article" date="2017" name="MBio">
        <title>Type VI secretion-mediated competition in the bee gut microbiome.</title>
        <authorList>
            <person name="Steele M.I."/>
            <person name="Kwong W.K."/>
            <person name="Powell J.E."/>
            <person name="Whiteley M."/>
            <person name="Moran N.A."/>
        </authorList>
    </citation>
    <scope>NUCLEOTIDE SEQUENCE [LARGE SCALE GENOMIC DNA]</scope>
    <source>
        <strain evidence="2 3">Ruf1-X</strain>
    </source>
</reference>
<dbReference type="Gene3D" id="3.30.70.270">
    <property type="match status" value="1"/>
</dbReference>
<protein>
    <recommendedName>
        <fullName evidence="1">Reverse transcriptase domain-containing protein</fullName>
    </recommendedName>
</protein>
<dbReference type="PROSITE" id="PS50878">
    <property type="entry name" value="RT_POL"/>
    <property type="match status" value="1"/>
</dbReference>
<proteinExistence type="predicted"/>
<dbReference type="RefSeq" id="WP_100139503.1">
    <property type="nucleotide sequence ID" value="NZ_MEIP01000028.1"/>
</dbReference>